<accession>A0ABY8QEH7</accession>
<evidence type="ECO:0000313" key="7">
    <source>
        <dbReference type="Proteomes" id="UP001241605"/>
    </source>
</evidence>
<protein>
    <submittedName>
        <fullName evidence="6">Extracellular solute-binding protein</fullName>
    </submittedName>
</protein>
<comment type="subcellular location">
    <subcellularLocation>
        <location evidence="1">Periplasm</location>
    </subcellularLocation>
</comment>
<dbReference type="Gene3D" id="3.10.105.10">
    <property type="entry name" value="Dipeptide-binding Protein, Domain 3"/>
    <property type="match status" value="1"/>
</dbReference>
<dbReference type="Gene3D" id="3.40.190.10">
    <property type="entry name" value="Periplasmic binding protein-like II"/>
    <property type="match status" value="1"/>
</dbReference>
<dbReference type="Pfam" id="PF00496">
    <property type="entry name" value="SBP_bac_5"/>
    <property type="match status" value="1"/>
</dbReference>
<dbReference type="EMBL" id="CP124616">
    <property type="protein sequence ID" value="WGW02848.1"/>
    <property type="molecule type" value="Genomic_DNA"/>
</dbReference>
<proteinExistence type="inferred from homology"/>
<name>A0ABY8QEH7_9RHOB</name>
<dbReference type="CDD" id="cd08497">
    <property type="entry name" value="MbnE-like"/>
    <property type="match status" value="1"/>
</dbReference>
<evidence type="ECO:0000256" key="4">
    <source>
        <dbReference type="SAM" id="SignalP"/>
    </source>
</evidence>
<evidence type="ECO:0000256" key="2">
    <source>
        <dbReference type="ARBA" id="ARBA00005695"/>
    </source>
</evidence>
<dbReference type="PANTHER" id="PTHR30290">
    <property type="entry name" value="PERIPLASMIC BINDING COMPONENT OF ABC TRANSPORTER"/>
    <property type="match status" value="1"/>
</dbReference>
<dbReference type="InterPro" id="IPR039424">
    <property type="entry name" value="SBP_5"/>
</dbReference>
<dbReference type="InterPro" id="IPR000914">
    <property type="entry name" value="SBP_5_dom"/>
</dbReference>
<dbReference type="InterPro" id="IPR030678">
    <property type="entry name" value="Peptide/Ni-bd"/>
</dbReference>
<feature type="signal peptide" evidence="4">
    <location>
        <begin position="1"/>
        <end position="27"/>
    </location>
</feature>
<gene>
    <name evidence="6" type="ORF">QF118_12985</name>
</gene>
<evidence type="ECO:0000256" key="1">
    <source>
        <dbReference type="ARBA" id="ARBA00004418"/>
    </source>
</evidence>
<keyword evidence="3 4" id="KW-0732">Signal</keyword>
<reference evidence="6 7" key="1">
    <citation type="submission" date="2023-05" db="EMBL/GenBank/DDBJ databases">
        <title>YMD87, complete Genome.</title>
        <authorList>
            <person name="Zhang J."/>
            <person name="Xu X."/>
        </authorList>
    </citation>
    <scope>NUCLEOTIDE SEQUENCE [LARGE SCALE GENOMIC DNA]</scope>
    <source>
        <strain evidence="6 7">YMD87</strain>
    </source>
</reference>
<feature type="domain" description="Solute-binding protein family 5" evidence="5">
    <location>
        <begin position="104"/>
        <end position="510"/>
    </location>
</feature>
<feature type="chain" id="PRO_5046448294" evidence="4">
    <location>
        <begin position="28"/>
        <end position="606"/>
    </location>
</feature>
<evidence type="ECO:0000313" key="6">
    <source>
        <dbReference type="EMBL" id="WGW02848.1"/>
    </source>
</evidence>
<comment type="similarity">
    <text evidence="2">Belongs to the bacterial solute-binding protein 5 family.</text>
</comment>
<evidence type="ECO:0000259" key="5">
    <source>
        <dbReference type="Pfam" id="PF00496"/>
    </source>
</evidence>
<evidence type="ECO:0000256" key="3">
    <source>
        <dbReference type="ARBA" id="ARBA00022729"/>
    </source>
</evidence>
<dbReference type="PANTHER" id="PTHR30290:SF64">
    <property type="entry name" value="ABC TRANSPORTER PERIPLASMIC BINDING PROTEIN"/>
    <property type="match status" value="1"/>
</dbReference>
<dbReference type="PIRSF" id="PIRSF002741">
    <property type="entry name" value="MppA"/>
    <property type="match status" value="1"/>
</dbReference>
<dbReference type="RefSeq" id="WP_282299478.1">
    <property type="nucleotide sequence ID" value="NZ_CP124616.1"/>
</dbReference>
<organism evidence="6 7">
    <name type="scientific">Tropicibacter oceani</name>
    <dbReference type="NCBI Taxonomy" id="3058420"/>
    <lineage>
        <taxon>Bacteria</taxon>
        <taxon>Pseudomonadati</taxon>
        <taxon>Pseudomonadota</taxon>
        <taxon>Alphaproteobacteria</taxon>
        <taxon>Rhodobacterales</taxon>
        <taxon>Roseobacteraceae</taxon>
        <taxon>Tropicibacter</taxon>
    </lineage>
</organism>
<keyword evidence="7" id="KW-1185">Reference proteome</keyword>
<dbReference type="SUPFAM" id="SSF53850">
    <property type="entry name" value="Periplasmic binding protein-like II"/>
    <property type="match status" value="1"/>
</dbReference>
<dbReference type="Proteomes" id="UP001241605">
    <property type="component" value="Chromosome"/>
</dbReference>
<sequence length="606" mass="67587">MYLNFFPKRGLATSALAMILCGTLAGADPQHGIAMYGDPQLPPDFVSLPYANADAPTGGTIVTGEVGGFDSLNPHILKGSTPWQLRYLAYESLMGRNWDEPFALYGLLAETIDVGPNREWVEFTLRPQAAFSDGSPVTIEDVMWSYETLGTIGHPRYHGLWGKIASMEQTGERKIKFTFSEDDRELALLVGMRPILKKAQWDGKDFTESGLDTIPISTAPYVIEDFEAGRYVTLKRNPDYWGRTVPVARGTNNLDTVRLEFFSDGTAQFEAFKAGILNSNRETNPVKWDEQYNFPAIDLGEVVKSEIPNARPTGMTGFVMNMRRDIFKDWRVREALISAFNFEYINESIVGSRKQRIKSYFGSSVLGMQEGAATGRVAELLEPFKADLLPGTLEGYTLPQGDGSSRNRANIARATELFEQAGWTVQDGVMKNAEGEPFTFELLLSQGSGEPESMADTYIEALKRLGISPTITVIDSAQYKERTSSFDYDMTYNRFGLSLSPGNEQYSYWGCENAEVPGSRNLIGICDPAAEAMIGTMLSATSRDDFIAATRALDRVLTAGRYAIPFHDQYDVSYIAHAAELHYPERIPAYGDWIGFQPDVWWWEDQ</sequence>